<dbReference type="InterPro" id="IPR001938">
    <property type="entry name" value="Thaumatin"/>
</dbReference>
<dbReference type="OrthoDB" id="430315at2759"/>
<dbReference type="Proteomes" id="UP000602905">
    <property type="component" value="Unassembled WGS sequence"/>
</dbReference>
<feature type="signal peptide" evidence="1">
    <location>
        <begin position="1"/>
        <end position="21"/>
    </location>
</feature>
<accession>A0A8H7HXE4</accession>
<keyword evidence="1" id="KW-0732">Signal</keyword>
<gene>
    <name evidence="2" type="ORF">RHS03_01358</name>
</gene>
<dbReference type="InterPro" id="IPR037176">
    <property type="entry name" value="Osmotin/thaumatin-like_sf"/>
</dbReference>
<name>A0A8H7HXE4_9AGAM</name>
<feature type="chain" id="PRO_5034998332" evidence="1">
    <location>
        <begin position="22"/>
        <end position="168"/>
    </location>
</feature>
<sequence length="168" mass="17712">MFVSIYSILTVALAAATVSTGRTVSFTNNCRMNIRPIIKYTTGSTNFTGPWLSAGYSLSMAAPANASSSLIISGRYTSADQGVDCVGCTRLECDIADTDPSLHCCRLSRVGGFNVDMSFSWNGDGCKVVVCPYPSCLSSSAWAPNVDEGSSVRCCPSAKATLKVTFCP</sequence>
<comment type="caution">
    <text evidence="2">The sequence shown here is derived from an EMBL/GenBank/DDBJ whole genome shotgun (WGS) entry which is preliminary data.</text>
</comment>
<evidence type="ECO:0000313" key="3">
    <source>
        <dbReference type="Proteomes" id="UP000602905"/>
    </source>
</evidence>
<feature type="non-terminal residue" evidence="2">
    <location>
        <position position="1"/>
    </location>
</feature>
<dbReference type="EMBL" id="JACYCD010000045">
    <property type="protein sequence ID" value="KAF8711974.1"/>
    <property type="molecule type" value="Genomic_DNA"/>
</dbReference>
<dbReference type="SUPFAM" id="SSF49870">
    <property type="entry name" value="Osmotin, thaumatin-like protein"/>
    <property type="match status" value="1"/>
</dbReference>
<evidence type="ECO:0000313" key="2">
    <source>
        <dbReference type="EMBL" id="KAF8711974.1"/>
    </source>
</evidence>
<organism evidence="2 3">
    <name type="scientific">Rhizoctonia solani</name>
    <dbReference type="NCBI Taxonomy" id="456999"/>
    <lineage>
        <taxon>Eukaryota</taxon>
        <taxon>Fungi</taxon>
        <taxon>Dikarya</taxon>
        <taxon>Basidiomycota</taxon>
        <taxon>Agaricomycotina</taxon>
        <taxon>Agaricomycetes</taxon>
        <taxon>Cantharellales</taxon>
        <taxon>Ceratobasidiaceae</taxon>
        <taxon>Rhizoctonia</taxon>
    </lineage>
</organism>
<proteinExistence type="predicted"/>
<reference evidence="2" key="1">
    <citation type="submission" date="2020-09" db="EMBL/GenBank/DDBJ databases">
        <title>Comparative genome analyses of four rice-infecting Rhizoctonia solani isolates reveal extensive enrichment of homogalacturonan modification genes.</title>
        <authorList>
            <person name="Lee D.-Y."/>
            <person name="Jeon J."/>
            <person name="Kim K.-T."/>
            <person name="Cheong K."/>
            <person name="Song H."/>
            <person name="Choi G."/>
            <person name="Ko J."/>
            <person name="Opiyo S.O."/>
            <person name="Zuo S."/>
            <person name="Madhav S."/>
            <person name="Lee Y.-H."/>
            <person name="Wang G.-L."/>
        </authorList>
    </citation>
    <scope>NUCLEOTIDE SEQUENCE</scope>
    <source>
        <strain evidence="2">AG1-IA WGL</strain>
    </source>
</reference>
<dbReference type="SMART" id="SM00205">
    <property type="entry name" value="THN"/>
    <property type="match status" value="1"/>
</dbReference>
<evidence type="ECO:0000256" key="1">
    <source>
        <dbReference type="SAM" id="SignalP"/>
    </source>
</evidence>
<dbReference type="Gene3D" id="2.60.110.10">
    <property type="entry name" value="Thaumatin"/>
    <property type="match status" value="1"/>
</dbReference>
<protein>
    <submittedName>
        <fullName evidence="2">Uncharacterized protein</fullName>
    </submittedName>
</protein>
<dbReference type="AlphaFoldDB" id="A0A8H7HXE4"/>